<dbReference type="PROSITE" id="PS51318">
    <property type="entry name" value="TAT"/>
    <property type="match status" value="1"/>
</dbReference>
<proteinExistence type="inferred from homology"/>
<dbReference type="Pfam" id="PF00496">
    <property type="entry name" value="SBP_bac_5"/>
    <property type="match status" value="1"/>
</dbReference>
<keyword evidence="3" id="KW-0732">Signal</keyword>
<dbReference type="Gene3D" id="3.10.105.10">
    <property type="entry name" value="Dipeptide-binding Protein, Domain 3"/>
    <property type="match status" value="1"/>
</dbReference>
<dbReference type="EMBL" id="FTOT01000003">
    <property type="protein sequence ID" value="SIS97015.1"/>
    <property type="molecule type" value="Genomic_DNA"/>
</dbReference>
<dbReference type="GO" id="GO:1904680">
    <property type="term" value="F:peptide transmembrane transporter activity"/>
    <property type="evidence" value="ECO:0007669"/>
    <property type="project" value="TreeGrafter"/>
</dbReference>
<dbReference type="Proteomes" id="UP000186141">
    <property type="component" value="Unassembled WGS sequence"/>
</dbReference>
<evidence type="ECO:0000259" key="4">
    <source>
        <dbReference type="Pfam" id="PF00496"/>
    </source>
</evidence>
<dbReference type="GO" id="GO:0015833">
    <property type="term" value="P:peptide transport"/>
    <property type="evidence" value="ECO:0007669"/>
    <property type="project" value="TreeGrafter"/>
</dbReference>
<dbReference type="CDD" id="cd08513">
    <property type="entry name" value="PBP2_thermophilic_Hb8_like"/>
    <property type="match status" value="1"/>
</dbReference>
<dbReference type="SUPFAM" id="SSF53850">
    <property type="entry name" value="Periplasmic binding protein-like II"/>
    <property type="match status" value="1"/>
</dbReference>
<dbReference type="PIRSF" id="PIRSF002741">
    <property type="entry name" value="MppA"/>
    <property type="match status" value="1"/>
</dbReference>
<organism evidence="5 6">
    <name type="scientific">Gemmobacter megaterium</name>
    <dbReference type="NCBI Taxonomy" id="1086013"/>
    <lineage>
        <taxon>Bacteria</taxon>
        <taxon>Pseudomonadati</taxon>
        <taxon>Pseudomonadota</taxon>
        <taxon>Alphaproteobacteria</taxon>
        <taxon>Rhodobacterales</taxon>
        <taxon>Paracoccaceae</taxon>
        <taxon>Gemmobacter</taxon>
    </lineage>
</organism>
<feature type="domain" description="Solute-binding protein family 5" evidence="4">
    <location>
        <begin position="86"/>
        <end position="458"/>
    </location>
</feature>
<accession>A0A1N7NF62</accession>
<dbReference type="Gene3D" id="3.40.190.10">
    <property type="entry name" value="Periplasmic binding protein-like II"/>
    <property type="match status" value="1"/>
</dbReference>
<evidence type="ECO:0000313" key="5">
    <source>
        <dbReference type="EMBL" id="SIS97015.1"/>
    </source>
</evidence>
<dbReference type="OrthoDB" id="9803988at2"/>
<evidence type="ECO:0000256" key="1">
    <source>
        <dbReference type="ARBA" id="ARBA00004418"/>
    </source>
</evidence>
<dbReference type="STRING" id="1086013.SAMN05421774_103354"/>
<dbReference type="RefSeq" id="WP_076530944.1">
    <property type="nucleotide sequence ID" value="NZ_BMEH01000003.1"/>
</dbReference>
<sequence>MAAQNGTTRRSALKLMGILGATGLVAPHLLGKPAFAADKAAPSGRIIVGISQEVTVLNPLMVKIEVDDAVHFSVFDALFRVMPDGTIVPNLAAEVPTQDNGGISADGLEWRVKLRDDVKWHDGAPFTAEDVKYTLELIVNPNFRSWRTIGHSLVKDITVVSPTEITWKMERPFAPYMSFLTETFMVPKHILEAEADPNTAAFNQNPIGTGAFKFQNRVAGDLVSLVANTDYHGEGPYIEQLVFKYIPDGTVLYTQFKSGDIDLLGRQYITPDNYEEASKLPGRVVTLVPSSSVECIYLNNERPQFKELAVREAIYAAIDKSSIIDALYYGLPESVETFMPRTSYYNKADLPKHEFNLDHARKLLDDAGWVPGADGIRVKDGVRLAFKNSTTSGNQLREQLQQFMQQTLREIGVEMTIENLPAAVIWGEFWTQSQFDSVVVGITFLIGADPDVTNRFHSTAIAAQGGRGSNNSQFKNARVDELLEQGSRTFDPEARKAIYDEVQDIIRAELPFLPLFSDNSARGWKAGIEGVEHNGNTRSESWHAAAWKWVG</sequence>
<protein>
    <submittedName>
        <fullName evidence="5">Peptide/nickel transport system substrate-binding protein</fullName>
    </submittedName>
</protein>
<dbReference type="Gene3D" id="3.90.76.10">
    <property type="entry name" value="Dipeptide-binding Protein, Domain 1"/>
    <property type="match status" value="1"/>
</dbReference>
<dbReference type="InterPro" id="IPR030678">
    <property type="entry name" value="Peptide/Ni-bd"/>
</dbReference>
<evidence type="ECO:0000256" key="2">
    <source>
        <dbReference type="ARBA" id="ARBA00005695"/>
    </source>
</evidence>
<keyword evidence="6" id="KW-1185">Reference proteome</keyword>
<dbReference type="GO" id="GO:0043190">
    <property type="term" value="C:ATP-binding cassette (ABC) transporter complex"/>
    <property type="evidence" value="ECO:0007669"/>
    <property type="project" value="InterPro"/>
</dbReference>
<dbReference type="InterPro" id="IPR000914">
    <property type="entry name" value="SBP_5_dom"/>
</dbReference>
<dbReference type="AlphaFoldDB" id="A0A1N7NF62"/>
<reference evidence="5 6" key="1">
    <citation type="submission" date="2017-01" db="EMBL/GenBank/DDBJ databases">
        <authorList>
            <person name="Mah S.A."/>
            <person name="Swanson W.J."/>
            <person name="Moy G.W."/>
            <person name="Vacquier V.D."/>
        </authorList>
    </citation>
    <scope>NUCLEOTIDE SEQUENCE [LARGE SCALE GENOMIC DNA]</scope>
    <source>
        <strain evidence="5 6">DSM 26375</strain>
    </source>
</reference>
<dbReference type="InterPro" id="IPR006311">
    <property type="entry name" value="TAT_signal"/>
</dbReference>
<comment type="subcellular location">
    <subcellularLocation>
        <location evidence="1">Periplasm</location>
    </subcellularLocation>
</comment>
<dbReference type="GO" id="GO:0030288">
    <property type="term" value="C:outer membrane-bounded periplasmic space"/>
    <property type="evidence" value="ECO:0007669"/>
    <property type="project" value="UniProtKB-ARBA"/>
</dbReference>
<evidence type="ECO:0000313" key="6">
    <source>
        <dbReference type="Proteomes" id="UP000186141"/>
    </source>
</evidence>
<comment type="similarity">
    <text evidence="2">Belongs to the bacterial solute-binding protein 5 family.</text>
</comment>
<dbReference type="PANTHER" id="PTHR30290">
    <property type="entry name" value="PERIPLASMIC BINDING COMPONENT OF ABC TRANSPORTER"/>
    <property type="match status" value="1"/>
</dbReference>
<gene>
    <name evidence="5" type="ORF">SAMN05421774_103354</name>
</gene>
<name>A0A1N7NF62_9RHOB</name>
<dbReference type="PANTHER" id="PTHR30290:SF38">
    <property type="entry name" value="D,D-DIPEPTIDE-BINDING PERIPLASMIC PROTEIN DDPA-RELATED"/>
    <property type="match status" value="1"/>
</dbReference>
<evidence type="ECO:0000256" key="3">
    <source>
        <dbReference type="ARBA" id="ARBA00022729"/>
    </source>
</evidence>
<dbReference type="InterPro" id="IPR039424">
    <property type="entry name" value="SBP_5"/>
</dbReference>